<evidence type="ECO:0000313" key="2">
    <source>
        <dbReference type="Proteomes" id="UP000295252"/>
    </source>
</evidence>
<dbReference type="EMBL" id="HG739129">
    <property type="protein sequence ID" value="CDP10508.1"/>
    <property type="molecule type" value="Genomic_DNA"/>
</dbReference>
<dbReference type="Proteomes" id="UP000295252">
    <property type="component" value="Chromosome VIII"/>
</dbReference>
<sequence length="104" mass="11598">MVDVRCCSSLVGNLRKRASSKGIIYRSNSENLELCLNCFTWDEIGYSQQLPVRPQATSVRFLTNIHGKLLLLSASQDSDVERSIKQSSLDAENANGLDINRPIQ</sequence>
<name>A0A068USA2_COFCA</name>
<keyword evidence="2" id="KW-1185">Reference proteome</keyword>
<dbReference type="Gramene" id="CDP10508">
    <property type="protein sequence ID" value="CDP10508"/>
    <property type="gene ID" value="GSCOC_T00031255001"/>
</dbReference>
<accession>A0A068USA2</accession>
<reference evidence="2" key="1">
    <citation type="journal article" date="2014" name="Science">
        <title>The coffee genome provides insight into the convergent evolution of caffeine biosynthesis.</title>
        <authorList>
            <person name="Denoeud F."/>
            <person name="Carretero-Paulet L."/>
            <person name="Dereeper A."/>
            <person name="Droc G."/>
            <person name="Guyot R."/>
            <person name="Pietrella M."/>
            <person name="Zheng C."/>
            <person name="Alberti A."/>
            <person name="Anthony F."/>
            <person name="Aprea G."/>
            <person name="Aury J.M."/>
            <person name="Bento P."/>
            <person name="Bernard M."/>
            <person name="Bocs S."/>
            <person name="Campa C."/>
            <person name="Cenci A."/>
            <person name="Combes M.C."/>
            <person name="Crouzillat D."/>
            <person name="Da Silva C."/>
            <person name="Daddiego L."/>
            <person name="De Bellis F."/>
            <person name="Dussert S."/>
            <person name="Garsmeur O."/>
            <person name="Gayraud T."/>
            <person name="Guignon V."/>
            <person name="Jahn K."/>
            <person name="Jamilloux V."/>
            <person name="Joet T."/>
            <person name="Labadie K."/>
            <person name="Lan T."/>
            <person name="Leclercq J."/>
            <person name="Lepelley M."/>
            <person name="Leroy T."/>
            <person name="Li L.T."/>
            <person name="Librado P."/>
            <person name="Lopez L."/>
            <person name="Munoz A."/>
            <person name="Noel B."/>
            <person name="Pallavicini A."/>
            <person name="Perrotta G."/>
            <person name="Poncet V."/>
            <person name="Pot D."/>
            <person name="Priyono X."/>
            <person name="Rigoreau M."/>
            <person name="Rouard M."/>
            <person name="Rozas J."/>
            <person name="Tranchant-Dubreuil C."/>
            <person name="VanBuren R."/>
            <person name="Zhang Q."/>
            <person name="Andrade A.C."/>
            <person name="Argout X."/>
            <person name="Bertrand B."/>
            <person name="de Kochko A."/>
            <person name="Graziosi G."/>
            <person name="Henry R.J."/>
            <person name="Jayarama X."/>
            <person name="Ming R."/>
            <person name="Nagai C."/>
            <person name="Rounsley S."/>
            <person name="Sankoff D."/>
            <person name="Giuliano G."/>
            <person name="Albert V.A."/>
            <person name="Wincker P."/>
            <person name="Lashermes P."/>
        </authorList>
    </citation>
    <scope>NUCLEOTIDE SEQUENCE [LARGE SCALE GENOMIC DNA]</scope>
    <source>
        <strain evidence="2">cv. DH200-94</strain>
    </source>
</reference>
<organism evidence="1 2">
    <name type="scientific">Coffea canephora</name>
    <name type="common">Robusta coffee</name>
    <dbReference type="NCBI Taxonomy" id="49390"/>
    <lineage>
        <taxon>Eukaryota</taxon>
        <taxon>Viridiplantae</taxon>
        <taxon>Streptophyta</taxon>
        <taxon>Embryophyta</taxon>
        <taxon>Tracheophyta</taxon>
        <taxon>Spermatophyta</taxon>
        <taxon>Magnoliopsida</taxon>
        <taxon>eudicotyledons</taxon>
        <taxon>Gunneridae</taxon>
        <taxon>Pentapetalae</taxon>
        <taxon>asterids</taxon>
        <taxon>lamiids</taxon>
        <taxon>Gentianales</taxon>
        <taxon>Rubiaceae</taxon>
        <taxon>Ixoroideae</taxon>
        <taxon>Gardenieae complex</taxon>
        <taxon>Bertiereae - Coffeeae clade</taxon>
        <taxon>Coffeeae</taxon>
        <taxon>Coffea</taxon>
    </lineage>
</organism>
<dbReference type="AlphaFoldDB" id="A0A068USA2"/>
<proteinExistence type="predicted"/>
<dbReference type="InParanoid" id="A0A068USA2"/>
<gene>
    <name evidence="1" type="ORF">GSCOC_T00031255001</name>
</gene>
<protein>
    <submittedName>
        <fullName evidence="1">Uncharacterized protein</fullName>
    </submittedName>
</protein>
<evidence type="ECO:0000313" key="1">
    <source>
        <dbReference type="EMBL" id="CDP10508.1"/>
    </source>
</evidence>